<reference evidence="3" key="1">
    <citation type="submission" date="2015-08" db="EMBL/GenBank/DDBJ databases">
        <title>Genome sequencing project for genomic taxonomy and phylogenomics of Bacillus-like bacteria.</title>
        <authorList>
            <person name="Liu B."/>
            <person name="Wang J."/>
            <person name="Zhu Y."/>
            <person name="Liu G."/>
            <person name="Chen Q."/>
            <person name="Chen Z."/>
            <person name="Lan J."/>
            <person name="Che J."/>
            <person name="Ge C."/>
            <person name="Shi H."/>
            <person name="Pan Z."/>
            <person name="Liu X."/>
        </authorList>
    </citation>
    <scope>NUCLEOTIDE SEQUENCE [LARGE SCALE GENOMIC DNA]</scope>
    <source>
        <strain evidence="3">FJAT-4402</strain>
    </source>
</reference>
<dbReference type="PATRIC" id="fig|1441095.3.peg.4777"/>
<evidence type="ECO:0000259" key="1">
    <source>
        <dbReference type="PROSITE" id="PS51746"/>
    </source>
</evidence>
<proteinExistence type="predicted"/>
<name>A0A0M4FMX2_9BACI</name>
<evidence type="ECO:0000313" key="3">
    <source>
        <dbReference type="Proteomes" id="UP000067625"/>
    </source>
</evidence>
<dbReference type="AlphaFoldDB" id="A0A0M4FMX2"/>
<protein>
    <submittedName>
        <fullName evidence="2">Phosphoserine phosphatase</fullName>
    </submittedName>
</protein>
<dbReference type="RefSeq" id="WP_053605690.1">
    <property type="nucleotide sequence ID" value="NZ_CP012600.1"/>
</dbReference>
<dbReference type="SUPFAM" id="SSF81606">
    <property type="entry name" value="PP2C-like"/>
    <property type="match status" value="1"/>
</dbReference>
<dbReference type="PROSITE" id="PS51746">
    <property type="entry name" value="PPM_2"/>
    <property type="match status" value="1"/>
</dbReference>
<dbReference type="InterPro" id="IPR039248">
    <property type="entry name" value="Ptase_RsbX"/>
</dbReference>
<dbReference type="InterPro" id="IPR001932">
    <property type="entry name" value="PPM-type_phosphatase-like_dom"/>
</dbReference>
<accession>A0A0M4FMX2</accession>
<reference evidence="2 3" key="2">
    <citation type="journal article" date="2016" name="Int. J. Syst. Evol. Microbiol.">
        <title>Bacillus gobiensis sp. nov., isolated from a soil sample.</title>
        <authorList>
            <person name="Liu B."/>
            <person name="Liu G.H."/>
            <person name="Cetin S."/>
            <person name="Schumann P."/>
            <person name="Pan Z.Z."/>
            <person name="Chen Q.Q."/>
        </authorList>
    </citation>
    <scope>NUCLEOTIDE SEQUENCE [LARGE SCALE GENOMIC DNA]</scope>
    <source>
        <strain evidence="2 3">FJAT-4402</strain>
    </source>
</reference>
<keyword evidence="3" id="KW-1185">Reference proteome</keyword>
<sequence>MIEFESNEYMRAIIFQLNKDGNSCCGDSYFISADDEGLICAVADGLGSGKAANESSSIISEIVEKYSNEEVAEIIERCNVALRSKRGATVSVLKFRFVEKDFTYCSVGNVRFILYSPSGKCVYPLPVGGYLSGKPRKYKTQTYEYEPGSKFIIYTDGLEVPTIRSYLKSDYSIEHLSKQLDIYTRKRNDDLTYILGQLL</sequence>
<dbReference type="Gene3D" id="3.60.40.10">
    <property type="entry name" value="PPM-type phosphatase domain"/>
    <property type="match status" value="1"/>
</dbReference>
<dbReference type="InterPro" id="IPR036457">
    <property type="entry name" value="PPM-type-like_dom_sf"/>
</dbReference>
<feature type="domain" description="PPM-type phosphatase" evidence="1">
    <location>
        <begin position="11"/>
        <end position="198"/>
    </location>
</feature>
<dbReference type="EMBL" id="CP012600">
    <property type="protein sequence ID" value="ALC83817.1"/>
    <property type="molecule type" value="Genomic_DNA"/>
</dbReference>
<dbReference type="PANTHER" id="PTHR35801">
    <property type="entry name" value="PHOSPHOSERINE PHOSPHATASE RSBX"/>
    <property type="match status" value="1"/>
</dbReference>
<dbReference type="OrthoDB" id="1090916at2"/>
<organism evidence="2 3">
    <name type="scientific">Bacillus gobiensis</name>
    <dbReference type="NCBI Taxonomy" id="1441095"/>
    <lineage>
        <taxon>Bacteria</taxon>
        <taxon>Bacillati</taxon>
        <taxon>Bacillota</taxon>
        <taxon>Bacilli</taxon>
        <taxon>Bacillales</taxon>
        <taxon>Bacillaceae</taxon>
        <taxon>Bacillus</taxon>
    </lineage>
</organism>
<dbReference type="STRING" id="1441095.AM592_21575"/>
<dbReference type="Proteomes" id="UP000067625">
    <property type="component" value="Chromosome"/>
</dbReference>
<evidence type="ECO:0000313" key="2">
    <source>
        <dbReference type="EMBL" id="ALC83817.1"/>
    </source>
</evidence>
<dbReference type="SMART" id="SM00331">
    <property type="entry name" value="PP2C_SIG"/>
    <property type="match status" value="1"/>
</dbReference>
<gene>
    <name evidence="2" type="ORF">AM592_21575</name>
</gene>
<dbReference type="SMART" id="SM00332">
    <property type="entry name" value="PP2Cc"/>
    <property type="match status" value="1"/>
</dbReference>
<dbReference type="Pfam" id="PF07228">
    <property type="entry name" value="SpoIIE"/>
    <property type="match status" value="1"/>
</dbReference>
<dbReference type="PANTHER" id="PTHR35801:SF1">
    <property type="entry name" value="PHOSPHOSERINE PHOSPHATASE RSBX"/>
    <property type="match status" value="1"/>
</dbReference>